<accession>A0A0F9MN78</accession>
<dbReference type="EMBL" id="LAZR01008522">
    <property type="protein sequence ID" value="KKM78235.1"/>
    <property type="molecule type" value="Genomic_DNA"/>
</dbReference>
<name>A0A0F9MN78_9ZZZZ</name>
<proteinExistence type="predicted"/>
<gene>
    <name evidence="1" type="ORF">LCGC14_1361970</name>
</gene>
<reference evidence="1" key="1">
    <citation type="journal article" date="2015" name="Nature">
        <title>Complex archaea that bridge the gap between prokaryotes and eukaryotes.</title>
        <authorList>
            <person name="Spang A."/>
            <person name="Saw J.H."/>
            <person name="Jorgensen S.L."/>
            <person name="Zaremba-Niedzwiedzka K."/>
            <person name="Martijn J."/>
            <person name="Lind A.E."/>
            <person name="van Eijk R."/>
            <person name="Schleper C."/>
            <person name="Guy L."/>
            <person name="Ettema T.J."/>
        </authorList>
    </citation>
    <scope>NUCLEOTIDE SEQUENCE</scope>
</reference>
<comment type="caution">
    <text evidence="1">The sequence shown here is derived from an EMBL/GenBank/DDBJ whole genome shotgun (WGS) entry which is preliminary data.</text>
</comment>
<evidence type="ECO:0000313" key="1">
    <source>
        <dbReference type="EMBL" id="KKM78235.1"/>
    </source>
</evidence>
<protein>
    <submittedName>
        <fullName evidence="1">Uncharacterized protein</fullName>
    </submittedName>
</protein>
<sequence length="134" mass="14437">MSTFNLGPHTCAVCSEIAPCEFCTRCRRYFCGCAGSDGVLCSQPDCTAYVCDECVGALESRLSVCREHLEYGAEVLGKELREARYRIEAAAAVLVIADEQADFADFGPITTKGWAELSGRLAGAIGNALMLLRK</sequence>
<organism evidence="1">
    <name type="scientific">marine sediment metagenome</name>
    <dbReference type="NCBI Taxonomy" id="412755"/>
    <lineage>
        <taxon>unclassified sequences</taxon>
        <taxon>metagenomes</taxon>
        <taxon>ecological metagenomes</taxon>
    </lineage>
</organism>
<dbReference type="AlphaFoldDB" id="A0A0F9MN78"/>